<keyword evidence="2" id="KW-1185">Reference proteome</keyword>
<sequence>MITDWCATGMAFRRTGATAYLPPLDTAIILQWLVGVRQADEADTEILLLTDCCATDEFQYSLARESLADFLARHLRTQPVLAEQVLQLLKIA</sequence>
<reference evidence="2" key="1">
    <citation type="submission" date="2016-12" db="EMBL/GenBank/DDBJ databases">
        <title>Complete Genome Sequence of Beggiatoa leptomitiformis D-401.</title>
        <authorList>
            <person name="Fomenkov A."/>
            <person name="Vincze T."/>
            <person name="Grabovich M."/>
            <person name="Anton B.P."/>
            <person name="Dubinina G."/>
            <person name="Orlova M."/>
            <person name="Belousova E."/>
            <person name="Roberts R.J."/>
        </authorList>
    </citation>
    <scope>NUCLEOTIDE SEQUENCE [LARGE SCALE GENOMIC DNA]</scope>
    <source>
        <strain evidence="2">D-401</strain>
    </source>
</reference>
<gene>
    <name evidence="1" type="ORF">BLE401_00560</name>
</gene>
<protein>
    <submittedName>
        <fullName evidence="1">Uncharacterized protein</fullName>
    </submittedName>
</protein>
<dbReference type="Proteomes" id="UP000234271">
    <property type="component" value="Chromosome"/>
</dbReference>
<proteinExistence type="predicted"/>
<dbReference type="OrthoDB" id="9942367at2"/>
<dbReference type="EMBL" id="CP018889">
    <property type="protein sequence ID" value="AUI67333.1"/>
    <property type="molecule type" value="Genomic_DNA"/>
</dbReference>
<organism evidence="1 2">
    <name type="scientific">Beggiatoa leptomitoformis</name>
    <dbReference type="NCBI Taxonomy" id="288004"/>
    <lineage>
        <taxon>Bacteria</taxon>
        <taxon>Pseudomonadati</taxon>
        <taxon>Pseudomonadota</taxon>
        <taxon>Gammaproteobacteria</taxon>
        <taxon>Thiotrichales</taxon>
        <taxon>Thiotrichaceae</taxon>
        <taxon>Beggiatoa</taxon>
    </lineage>
</organism>
<dbReference type="RefSeq" id="WP_062150137.1">
    <property type="nucleotide sequence ID" value="NZ_CP012373.2"/>
</dbReference>
<name>A0A2N9YA45_9GAMM</name>
<accession>A0A2N9YA45</accession>
<evidence type="ECO:0000313" key="2">
    <source>
        <dbReference type="Proteomes" id="UP000234271"/>
    </source>
</evidence>
<evidence type="ECO:0000313" key="1">
    <source>
        <dbReference type="EMBL" id="AUI67333.1"/>
    </source>
</evidence>
<dbReference type="AlphaFoldDB" id="A0A2N9YA45"/>
<dbReference type="KEGG" id="blep:AL038_05420"/>